<name>A0A347U546_9BACT</name>
<evidence type="ECO:0000313" key="2">
    <source>
        <dbReference type="EMBL" id="RXI28345.1"/>
    </source>
</evidence>
<dbReference type="RefSeq" id="WP_118916222.1">
    <property type="nucleotide sequence ID" value="NZ_CP032097.1"/>
</dbReference>
<reference evidence="2 4" key="1">
    <citation type="submission" date="2017-09" db="EMBL/GenBank/DDBJ databases">
        <title>Genomics of the genus Arcobacter.</title>
        <authorList>
            <person name="Perez-Cataluna A."/>
            <person name="Figueras M.J."/>
            <person name="Salas-Masso N."/>
        </authorList>
    </citation>
    <scope>NUCLEOTIDE SEQUENCE [LARGE SCALE GENOMIC DNA]</scope>
    <source>
        <strain evidence="2 4">CECT 7837</strain>
    </source>
</reference>
<evidence type="ECO:0000313" key="3">
    <source>
        <dbReference type="Proteomes" id="UP000262582"/>
    </source>
</evidence>
<gene>
    <name evidence="1" type="ORF">AELL_0279</name>
    <name evidence="2" type="ORF">CP962_13935</name>
</gene>
<evidence type="ECO:0000313" key="4">
    <source>
        <dbReference type="Proteomes" id="UP000290588"/>
    </source>
</evidence>
<proteinExistence type="predicted"/>
<accession>A0A347U546</accession>
<reference evidence="1 3" key="2">
    <citation type="submission" date="2018-08" db="EMBL/GenBank/DDBJ databases">
        <title>Complete genome of the Arcobacter ellisii type strain LMG 26155.</title>
        <authorList>
            <person name="Miller W.G."/>
            <person name="Yee E."/>
            <person name="Bono J.L."/>
        </authorList>
    </citation>
    <scope>NUCLEOTIDE SEQUENCE [LARGE SCALE GENOMIC DNA]</scope>
    <source>
        <strain evidence="1 3">LMG 26155</strain>
    </source>
</reference>
<dbReference type="OrthoDB" id="5325244at2"/>
<dbReference type="KEGG" id="aell:AELL_0279"/>
<dbReference type="EMBL" id="NXIG01000022">
    <property type="protein sequence ID" value="RXI28345.1"/>
    <property type="molecule type" value="Genomic_DNA"/>
</dbReference>
<dbReference type="Proteomes" id="UP000262582">
    <property type="component" value="Chromosome"/>
</dbReference>
<dbReference type="Proteomes" id="UP000290588">
    <property type="component" value="Unassembled WGS sequence"/>
</dbReference>
<sequence>MTKEEFNIRLKELGITQRDFSTIADIPYSTINNWGFKVNEKVIPVPRWVAPFLDHFEKSRKYDYLLKEILKAAQNLEKK</sequence>
<organism evidence="2 4">
    <name type="scientific">Arcobacter ellisii</name>
    <dbReference type="NCBI Taxonomy" id="913109"/>
    <lineage>
        <taxon>Bacteria</taxon>
        <taxon>Pseudomonadati</taxon>
        <taxon>Campylobacterota</taxon>
        <taxon>Epsilonproteobacteria</taxon>
        <taxon>Campylobacterales</taxon>
        <taxon>Arcobacteraceae</taxon>
        <taxon>Arcobacter</taxon>
    </lineage>
</organism>
<protein>
    <recommendedName>
        <fullName evidence="5">HTH cro/C1-type domain-containing protein</fullName>
    </recommendedName>
</protein>
<evidence type="ECO:0000313" key="1">
    <source>
        <dbReference type="EMBL" id="AXX93974.1"/>
    </source>
</evidence>
<keyword evidence="3" id="KW-1185">Reference proteome</keyword>
<evidence type="ECO:0008006" key="5">
    <source>
        <dbReference type="Google" id="ProtNLM"/>
    </source>
</evidence>
<dbReference type="AlphaFoldDB" id="A0A347U546"/>
<dbReference type="EMBL" id="CP032097">
    <property type="protein sequence ID" value="AXX93974.1"/>
    <property type="molecule type" value="Genomic_DNA"/>
</dbReference>